<gene>
    <name evidence="1" type="ORF">RirG_006770</name>
</gene>
<dbReference type="EMBL" id="JEMT01004252">
    <property type="protein sequence ID" value="EXX79319.1"/>
    <property type="molecule type" value="Genomic_DNA"/>
</dbReference>
<dbReference type="AlphaFoldDB" id="A0A015LI03"/>
<evidence type="ECO:0000313" key="1">
    <source>
        <dbReference type="EMBL" id="EXX79319.1"/>
    </source>
</evidence>
<organism evidence="1 2">
    <name type="scientific">Rhizophagus irregularis (strain DAOM 197198w)</name>
    <name type="common">Glomus intraradices</name>
    <dbReference type="NCBI Taxonomy" id="1432141"/>
    <lineage>
        <taxon>Eukaryota</taxon>
        <taxon>Fungi</taxon>
        <taxon>Fungi incertae sedis</taxon>
        <taxon>Mucoromycota</taxon>
        <taxon>Glomeromycotina</taxon>
        <taxon>Glomeromycetes</taxon>
        <taxon>Glomerales</taxon>
        <taxon>Glomeraceae</taxon>
        <taxon>Rhizophagus</taxon>
    </lineage>
</organism>
<name>A0A015LI03_RHIIW</name>
<dbReference type="HOGENOM" id="CLU_2672400_0_0_1"/>
<sequence>MKLMNFFTEDIINHEKSKKMELKLNSNEYYNDKDKKPKIECLHIFIVLTSTGSTGSTGLSLKSTADAISEAERLF</sequence>
<keyword evidence="2" id="KW-1185">Reference proteome</keyword>
<proteinExistence type="predicted"/>
<comment type="caution">
    <text evidence="1">The sequence shown here is derived from an EMBL/GenBank/DDBJ whole genome shotgun (WGS) entry which is preliminary data.</text>
</comment>
<evidence type="ECO:0000313" key="2">
    <source>
        <dbReference type="Proteomes" id="UP000022910"/>
    </source>
</evidence>
<protein>
    <submittedName>
        <fullName evidence="1">Uncharacterized protein</fullName>
    </submittedName>
</protein>
<accession>A0A015LI03</accession>
<dbReference type="Proteomes" id="UP000022910">
    <property type="component" value="Unassembled WGS sequence"/>
</dbReference>
<reference evidence="1 2" key="1">
    <citation type="submission" date="2014-02" db="EMBL/GenBank/DDBJ databases">
        <title>Single nucleus genome sequencing reveals high similarity among nuclei of an endomycorrhizal fungus.</title>
        <authorList>
            <person name="Lin K."/>
            <person name="Geurts R."/>
            <person name="Zhang Z."/>
            <person name="Limpens E."/>
            <person name="Saunders D.G."/>
            <person name="Mu D."/>
            <person name="Pang E."/>
            <person name="Cao H."/>
            <person name="Cha H."/>
            <person name="Lin T."/>
            <person name="Zhou Q."/>
            <person name="Shang Y."/>
            <person name="Li Y."/>
            <person name="Ivanov S."/>
            <person name="Sharma T."/>
            <person name="Velzen R.V."/>
            <person name="Ruijter N.D."/>
            <person name="Aanen D.K."/>
            <person name="Win J."/>
            <person name="Kamoun S."/>
            <person name="Bisseling T."/>
            <person name="Huang S."/>
        </authorList>
    </citation>
    <scope>NUCLEOTIDE SEQUENCE [LARGE SCALE GENOMIC DNA]</scope>
    <source>
        <strain evidence="2">DAOM197198w</strain>
    </source>
</reference>